<dbReference type="EMBL" id="CAJNOT010003300">
    <property type="protein sequence ID" value="CAF1376308.1"/>
    <property type="molecule type" value="Genomic_DNA"/>
</dbReference>
<accession>A0A815J1J3</accession>
<proteinExistence type="predicted"/>
<dbReference type="AlphaFoldDB" id="A0A815J1J3"/>
<comment type="caution">
    <text evidence="1">The sequence shown here is derived from an EMBL/GenBank/DDBJ whole genome shotgun (WGS) entry which is preliminary data.</text>
</comment>
<dbReference type="Gene3D" id="3.80.10.10">
    <property type="entry name" value="Ribonuclease Inhibitor"/>
    <property type="match status" value="1"/>
</dbReference>
<dbReference type="SUPFAM" id="SSF52047">
    <property type="entry name" value="RNI-like"/>
    <property type="match status" value="1"/>
</dbReference>
<evidence type="ECO:0000313" key="1">
    <source>
        <dbReference type="EMBL" id="CAF1376308.1"/>
    </source>
</evidence>
<dbReference type="Proteomes" id="UP000663864">
    <property type="component" value="Unassembled WGS sequence"/>
</dbReference>
<evidence type="ECO:0000313" key="2">
    <source>
        <dbReference type="Proteomes" id="UP000663864"/>
    </source>
</evidence>
<protein>
    <submittedName>
        <fullName evidence="1">Uncharacterized protein</fullName>
    </submittedName>
</protein>
<sequence>MKRILLATDYPNLTELKIYYFKQDIALDYFTNESSLRSIFQEQITNLTLINDDKDEMIRSLENYTTNVYSHILTFFKNLKELSIMGPSAISMYPGLSLCYLPSTTFSSPILTHLYINVKTFDDCLYLLDGRLRKLTTLCVNIYSIDEYSRIVHNMDKLFNLKCFSLKSFVRFKPYDKIVSLLRHMSYLEKLTLYLPIKGRNRVIDGTYVQHDILDYMPQLHSFTFYICTYVETIDLSYKLSSEDIQQTLTNIGQEHVTSMVNYIQGGIAACSIFSLPFEFDYLKDLGNKFPNIVFSYVTHLLVEDTNPFEHEFFMRIARSFPLLKCLRIFNIESQVLDGLMTFSSDNCQLHSIIEYPHLTTLDVQYAHGDYVEQFLNETKTFIPCLTKFLVSGDHLKAVTKDFRREETRRNCAKANDIFQI</sequence>
<reference evidence="1" key="1">
    <citation type="submission" date="2021-02" db="EMBL/GenBank/DDBJ databases">
        <authorList>
            <person name="Nowell W R."/>
        </authorList>
    </citation>
    <scope>NUCLEOTIDE SEQUENCE</scope>
</reference>
<dbReference type="InterPro" id="IPR032675">
    <property type="entry name" value="LRR_dom_sf"/>
</dbReference>
<name>A0A815J1J3_9BILA</name>
<gene>
    <name evidence="1" type="ORF">ZHD862_LOCUS31877</name>
</gene>
<organism evidence="1 2">
    <name type="scientific">Rotaria sordida</name>
    <dbReference type="NCBI Taxonomy" id="392033"/>
    <lineage>
        <taxon>Eukaryota</taxon>
        <taxon>Metazoa</taxon>
        <taxon>Spiralia</taxon>
        <taxon>Gnathifera</taxon>
        <taxon>Rotifera</taxon>
        <taxon>Eurotatoria</taxon>
        <taxon>Bdelloidea</taxon>
        <taxon>Philodinida</taxon>
        <taxon>Philodinidae</taxon>
        <taxon>Rotaria</taxon>
    </lineage>
</organism>